<keyword evidence="1" id="KW-0732">Signal</keyword>
<feature type="signal peptide" evidence="1">
    <location>
        <begin position="1"/>
        <end position="26"/>
    </location>
</feature>
<dbReference type="AlphaFoldDB" id="A0A1B6FTN1"/>
<dbReference type="EMBL" id="GECZ01016298">
    <property type="protein sequence ID" value="JAS53471.1"/>
    <property type="molecule type" value="Transcribed_RNA"/>
</dbReference>
<evidence type="ECO:0000256" key="1">
    <source>
        <dbReference type="SAM" id="SignalP"/>
    </source>
</evidence>
<protein>
    <submittedName>
        <fullName evidence="2">Uncharacterized protein</fullName>
    </submittedName>
</protein>
<proteinExistence type="predicted"/>
<reference evidence="2" key="1">
    <citation type="submission" date="2015-11" db="EMBL/GenBank/DDBJ databases">
        <title>De novo transcriptome assembly of four potential Pierce s Disease insect vectors from Arizona vineyards.</title>
        <authorList>
            <person name="Tassone E.E."/>
        </authorList>
    </citation>
    <scope>NUCLEOTIDE SEQUENCE</scope>
</reference>
<accession>A0A1B6FTN1</accession>
<evidence type="ECO:0000313" key="2">
    <source>
        <dbReference type="EMBL" id="JAS53471.1"/>
    </source>
</evidence>
<feature type="chain" id="PRO_5008583056" evidence="1">
    <location>
        <begin position="27"/>
        <end position="164"/>
    </location>
</feature>
<gene>
    <name evidence="2" type="ORF">g.6329</name>
</gene>
<sequence>MLQKRCISVLLMSLTVFWPYSTLVSGKEGDLSDIPCPILVAALDIHSNFTSYSTSLMPVIKGAEMLRKVLDRVGSSSNLSQVLQEFLNDIKIVEEAVLNKCYDGQRTRHQKASDFLKTTLRQCADQSCEENKIRVCLGNKTKSLTSEVRQFIVDMKRCVDEATR</sequence>
<name>A0A1B6FTN1_9HEMI</name>
<organism evidence="2">
    <name type="scientific">Cuerna arida</name>
    <dbReference type="NCBI Taxonomy" id="1464854"/>
    <lineage>
        <taxon>Eukaryota</taxon>
        <taxon>Metazoa</taxon>
        <taxon>Ecdysozoa</taxon>
        <taxon>Arthropoda</taxon>
        <taxon>Hexapoda</taxon>
        <taxon>Insecta</taxon>
        <taxon>Pterygota</taxon>
        <taxon>Neoptera</taxon>
        <taxon>Paraneoptera</taxon>
        <taxon>Hemiptera</taxon>
        <taxon>Auchenorrhyncha</taxon>
        <taxon>Membracoidea</taxon>
        <taxon>Cicadellidae</taxon>
        <taxon>Cicadellinae</taxon>
        <taxon>Proconiini</taxon>
        <taxon>Cuerna</taxon>
    </lineage>
</organism>